<evidence type="ECO:0008006" key="3">
    <source>
        <dbReference type="Google" id="ProtNLM"/>
    </source>
</evidence>
<accession>D7BNH8</accession>
<reference evidence="1 2" key="1">
    <citation type="journal article" date="2010" name="Stand. Genomic Sci.">
        <title>Complete genome sequence of Arcanobacterium haemolyticum type strain (11018).</title>
        <authorList>
            <person name="Yasawong M."/>
            <person name="Teshima H."/>
            <person name="Lapidus A."/>
            <person name="Nolan M."/>
            <person name="Lucas S."/>
            <person name="Glavina Del Rio T."/>
            <person name="Tice H."/>
            <person name="Cheng J."/>
            <person name="Bruce D."/>
            <person name="Detter C."/>
            <person name="Tapia R."/>
            <person name="Han C."/>
            <person name="Goodwin L."/>
            <person name="Pitluck S."/>
            <person name="Liolios K."/>
            <person name="Ivanova N."/>
            <person name="Mavromatis K."/>
            <person name="Mikhailova N."/>
            <person name="Pati A."/>
            <person name="Chen A."/>
            <person name="Palaniappan K."/>
            <person name="Land M."/>
            <person name="Hauser L."/>
            <person name="Chang Y."/>
            <person name="Jeffries C."/>
            <person name="Rohde M."/>
            <person name="Sikorski J."/>
            <person name="Pukall R."/>
            <person name="Goker M."/>
            <person name="Woyke T."/>
            <person name="Bristow J."/>
            <person name="Eisen J."/>
            <person name="Markowitz V."/>
            <person name="Hugenholtz P."/>
            <person name="Kyrpides N."/>
            <person name="Klenk H."/>
        </authorList>
    </citation>
    <scope>NUCLEOTIDE SEQUENCE [LARGE SCALE GENOMIC DNA]</scope>
    <source>
        <strain evidence="2">ATCC 9345 / DSM 20595 / CCUG 17215 / LMG 16163 / NBRC 15585 / NCTC 8452 / 11018</strain>
    </source>
</reference>
<dbReference type="HOGENOM" id="CLU_762777_0_0_11"/>
<dbReference type="eggNOG" id="ENOG5030UKP">
    <property type="taxonomic scope" value="Bacteria"/>
</dbReference>
<protein>
    <recommendedName>
        <fullName evidence="3">Glycerate kinase</fullName>
    </recommendedName>
</protein>
<dbReference type="AlphaFoldDB" id="D7BNH8"/>
<evidence type="ECO:0000313" key="1">
    <source>
        <dbReference type="EMBL" id="ADH92477.1"/>
    </source>
</evidence>
<name>D7BNH8_ARCHD</name>
<proteinExistence type="predicted"/>
<dbReference type="Proteomes" id="UP000000376">
    <property type="component" value="Chromosome"/>
</dbReference>
<keyword evidence="2" id="KW-1185">Reference proteome</keyword>
<sequence>MATAIRDGWKDVRPLDAVDVVVSSDGVIVPHVGTGLAVVFQENHPHAVAYERHGGGPHRIIWVDHDSHSALIDLAEAATWNGGVDPRGSSSFLGTDLAYLKAKNVRNLHLHLPALMCYSDLGRGFLTEISGVPIVRDVPESTLYQAIRQAREFLADMSLYVTYPHEQNLGGIDGLARAWQRYGMAPDVAQATGAADAHTIQLLDHAETALNAPLLTAAGASRHGFDGIGGGLGKIFYLLRAKLGVIGEELRLPQDIADLYIYVTEKIDLHIPRGLTLMAERAEEYGAPAIAIVSNSQLVRGELPKLGIHGLYRISTDHISSQEIRNLSTRLATTWGWDSS</sequence>
<dbReference type="KEGG" id="ahe:Arch_0745"/>
<organism evidence="1 2">
    <name type="scientific">Arcanobacterium haemolyticum (strain ATCC 9345 / DSM 20595 / CCM 5947 / CCUG 17215 / LMG 16163 / NBRC 15585 / NCTC 8452 / 11018)</name>
    <dbReference type="NCBI Taxonomy" id="644284"/>
    <lineage>
        <taxon>Bacteria</taxon>
        <taxon>Bacillati</taxon>
        <taxon>Actinomycetota</taxon>
        <taxon>Actinomycetes</taxon>
        <taxon>Actinomycetales</taxon>
        <taxon>Actinomycetaceae</taxon>
        <taxon>Arcanobacterium</taxon>
    </lineage>
</organism>
<dbReference type="STRING" id="644284.Arch_0745"/>
<gene>
    <name evidence="1" type="ordered locus">Arch_0745</name>
</gene>
<dbReference type="EMBL" id="CP002045">
    <property type="protein sequence ID" value="ADH92477.1"/>
    <property type="molecule type" value="Genomic_DNA"/>
</dbReference>
<evidence type="ECO:0000313" key="2">
    <source>
        <dbReference type="Proteomes" id="UP000000376"/>
    </source>
</evidence>